<dbReference type="FunFam" id="3.40.50.2000:FF:000426">
    <property type="entry name" value="Glycosyltransferase"/>
    <property type="match status" value="1"/>
</dbReference>
<evidence type="ECO:0000256" key="1">
    <source>
        <dbReference type="ARBA" id="ARBA00009995"/>
    </source>
</evidence>
<dbReference type="PROSITE" id="PS00375">
    <property type="entry name" value="UDPGT"/>
    <property type="match status" value="1"/>
</dbReference>
<dbReference type="Gene3D" id="3.40.50.2000">
    <property type="entry name" value="Glycogen Phosphorylase B"/>
    <property type="match status" value="2"/>
</dbReference>
<dbReference type="SUPFAM" id="SSF53756">
    <property type="entry name" value="UDP-Glycosyltransferase/glycogen phosphorylase"/>
    <property type="match status" value="1"/>
</dbReference>
<dbReference type="InterPro" id="IPR035595">
    <property type="entry name" value="UDP_glycos_trans_CS"/>
</dbReference>
<dbReference type="EC" id="2.4.1.-" evidence="4"/>
<sequence>MDDAIVLYPAPLIGHVVSMIELGKLILRRYSHRFSITILLSTGPFDTPATTSYIDHISQTNPSISFHRFPYLSVDTSSSTRSIVAVFFEFFRLSASNVLHSLQQLSKTSTVQAFIIDYFCASALPVARDLGIPTFHFLTGSAAAVAAFLYFPTIHKQYETSNKSFKDMPTTFIDFPGLPPLQATRMLQPWLNRDDPAYYDMLHFSELLPKSDGLLINTIDDLEPIAVKTIREGTCVPNGPTPPPIQSVVFLCFGSNGAFSPAQVKEIANGLERSGKRFLWVVKNPPSNDKSNQIAVTADVDLDALMPEGFLERTKDRGMVVKSWAPQVAVLNHPSVGGFVTHCGWNSVLEAVVAGVPMVAWPLYAEQHLNKAVLVEDMKMAIGVEQRDEDMFVSGAEVERRVRELMECEEGRELRERSRKMREMALAAWKEGGSSTTALAKLADVWSQD</sequence>
<dbReference type="CDD" id="cd03784">
    <property type="entry name" value="GT1_Gtf-like"/>
    <property type="match status" value="1"/>
</dbReference>
<protein>
    <recommendedName>
        <fullName evidence="4">Glycosyltransferase</fullName>
        <ecNumber evidence="4">2.4.1.-</ecNumber>
    </recommendedName>
</protein>
<proteinExistence type="inferred from homology"/>
<comment type="caution">
    <text evidence="5">The sequence shown here is derived from an EMBL/GenBank/DDBJ whole genome shotgun (WGS) entry which is preliminary data.</text>
</comment>
<reference evidence="5 6" key="1">
    <citation type="journal article" date="2018" name="PLoS Genet.">
        <title>Population sequencing reveals clonal diversity and ancestral inbreeding in the grapevine cultivar Chardonnay.</title>
        <authorList>
            <person name="Roach M.J."/>
            <person name="Johnson D.L."/>
            <person name="Bohlmann J."/>
            <person name="van Vuuren H.J."/>
            <person name="Jones S.J."/>
            <person name="Pretorius I.S."/>
            <person name="Schmidt S.A."/>
            <person name="Borneman A.R."/>
        </authorList>
    </citation>
    <scope>NUCLEOTIDE SEQUENCE [LARGE SCALE GENOMIC DNA]</scope>
    <source>
        <strain evidence="6">cv. Chardonnay</strain>
        <tissue evidence="5">Leaf</tissue>
    </source>
</reference>
<evidence type="ECO:0000256" key="3">
    <source>
        <dbReference type="RuleBase" id="RU003718"/>
    </source>
</evidence>
<dbReference type="FunFam" id="3.40.50.2000:FF:000095">
    <property type="entry name" value="Glycosyltransferase"/>
    <property type="match status" value="1"/>
</dbReference>
<dbReference type="GO" id="GO:0035251">
    <property type="term" value="F:UDP-glucosyltransferase activity"/>
    <property type="evidence" value="ECO:0007669"/>
    <property type="project" value="InterPro"/>
</dbReference>
<organism evidence="5 6">
    <name type="scientific">Vitis vinifera</name>
    <name type="common">Grape</name>
    <dbReference type="NCBI Taxonomy" id="29760"/>
    <lineage>
        <taxon>Eukaryota</taxon>
        <taxon>Viridiplantae</taxon>
        <taxon>Streptophyta</taxon>
        <taxon>Embryophyta</taxon>
        <taxon>Tracheophyta</taxon>
        <taxon>Spermatophyta</taxon>
        <taxon>Magnoliopsida</taxon>
        <taxon>eudicotyledons</taxon>
        <taxon>Gunneridae</taxon>
        <taxon>Pentapetalae</taxon>
        <taxon>rosids</taxon>
        <taxon>Vitales</taxon>
        <taxon>Vitaceae</taxon>
        <taxon>Viteae</taxon>
        <taxon>Vitis</taxon>
    </lineage>
</organism>
<evidence type="ECO:0000256" key="4">
    <source>
        <dbReference type="RuleBase" id="RU362057"/>
    </source>
</evidence>
<dbReference type="AlphaFoldDB" id="A0A438IE80"/>
<gene>
    <name evidence="5" type="primary">UGT88F1</name>
    <name evidence="5" type="ORF">CK203_040103</name>
</gene>
<evidence type="ECO:0000313" key="5">
    <source>
        <dbReference type="EMBL" id="RVW95041.1"/>
    </source>
</evidence>
<keyword evidence="2 3" id="KW-0808">Transferase</keyword>
<dbReference type="InterPro" id="IPR002213">
    <property type="entry name" value="UDP_glucos_trans"/>
</dbReference>
<dbReference type="PANTHER" id="PTHR48048">
    <property type="entry name" value="GLYCOSYLTRANSFERASE"/>
    <property type="match status" value="1"/>
</dbReference>
<dbReference type="InterPro" id="IPR050481">
    <property type="entry name" value="UDP-glycosyltransf_plant"/>
</dbReference>
<dbReference type="Proteomes" id="UP000288805">
    <property type="component" value="Unassembled WGS sequence"/>
</dbReference>
<evidence type="ECO:0000313" key="6">
    <source>
        <dbReference type="Proteomes" id="UP000288805"/>
    </source>
</evidence>
<evidence type="ECO:0000256" key="2">
    <source>
        <dbReference type="ARBA" id="ARBA00022679"/>
    </source>
</evidence>
<dbReference type="Pfam" id="PF00201">
    <property type="entry name" value="UDPGT"/>
    <property type="match status" value="1"/>
</dbReference>
<dbReference type="PANTHER" id="PTHR48048:SF20">
    <property type="entry name" value="GLYCOSYLTRANSFERASE"/>
    <property type="match status" value="1"/>
</dbReference>
<accession>A0A438IE80</accession>
<name>A0A438IE80_VITVI</name>
<keyword evidence="3" id="KW-0328">Glycosyltransferase</keyword>
<dbReference type="EMBL" id="QGNW01000117">
    <property type="protein sequence ID" value="RVW95041.1"/>
    <property type="molecule type" value="Genomic_DNA"/>
</dbReference>
<comment type="similarity">
    <text evidence="1 3">Belongs to the UDP-glycosyltransferase family.</text>
</comment>